<evidence type="ECO:0000256" key="3">
    <source>
        <dbReference type="ARBA" id="ARBA00024247"/>
    </source>
</evidence>
<comment type="similarity">
    <text evidence="2">Belongs to the MoaD family.</text>
</comment>
<evidence type="ECO:0000313" key="4">
    <source>
        <dbReference type="EMBL" id="MBP1860777.1"/>
    </source>
</evidence>
<evidence type="ECO:0000256" key="1">
    <source>
        <dbReference type="ARBA" id="ARBA00022741"/>
    </source>
</evidence>
<sequence>MATVNLVYFAWVRERIGRAEETLELPDGIVTAGDLLAHLKTLGEEYETALEHENVIRVAINQEHVEHDEPIAGAREIALFPPMTGG</sequence>
<proteinExistence type="inferred from homology"/>
<organism evidence="4 5">
    <name type="scientific">Rhizobium herbae</name>
    <dbReference type="NCBI Taxonomy" id="508661"/>
    <lineage>
        <taxon>Bacteria</taxon>
        <taxon>Pseudomonadati</taxon>
        <taxon>Pseudomonadota</taxon>
        <taxon>Alphaproteobacteria</taxon>
        <taxon>Hyphomicrobiales</taxon>
        <taxon>Rhizobiaceae</taxon>
        <taxon>Rhizobium/Agrobacterium group</taxon>
        <taxon>Rhizobium</taxon>
    </lineage>
</organism>
<dbReference type="InterPro" id="IPR003749">
    <property type="entry name" value="ThiS/MoaD-like"/>
</dbReference>
<dbReference type="InterPro" id="IPR016155">
    <property type="entry name" value="Mopterin_synth/thiamin_S_b"/>
</dbReference>
<dbReference type="Proteomes" id="UP000823786">
    <property type="component" value="Unassembled WGS sequence"/>
</dbReference>
<dbReference type="NCBIfam" id="TIGR01682">
    <property type="entry name" value="moaD"/>
    <property type="match status" value="1"/>
</dbReference>
<dbReference type="SUPFAM" id="SSF54285">
    <property type="entry name" value="MoaD/ThiS"/>
    <property type="match status" value="1"/>
</dbReference>
<dbReference type="CDD" id="cd00754">
    <property type="entry name" value="Ubl_MoaD"/>
    <property type="match status" value="1"/>
</dbReference>
<protein>
    <recommendedName>
        <fullName evidence="3">Molybdopterin synthase sulfur carrier subunit</fullName>
    </recommendedName>
</protein>
<dbReference type="RefSeq" id="WP_209854776.1">
    <property type="nucleotide sequence ID" value="NZ_JAGGJV010000008.1"/>
</dbReference>
<dbReference type="Gene3D" id="3.10.20.30">
    <property type="match status" value="1"/>
</dbReference>
<dbReference type="PANTHER" id="PTHR33359">
    <property type="entry name" value="MOLYBDOPTERIN SYNTHASE SULFUR CARRIER SUBUNIT"/>
    <property type="match status" value="1"/>
</dbReference>
<comment type="caution">
    <text evidence="4">The sequence shown here is derived from an EMBL/GenBank/DDBJ whole genome shotgun (WGS) entry which is preliminary data.</text>
</comment>
<dbReference type="Pfam" id="PF02597">
    <property type="entry name" value="ThiS"/>
    <property type="match status" value="1"/>
</dbReference>
<dbReference type="EMBL" id="JAGGJV010000008">
    <property type="protein sequence ID" value="MBP1860777.1"/>
    <property type="molecule type" value="Genomic_DNA"/>
</dbReference>
<keyword evidence="1" id="KW-0547">Nucleotide-binding</keyword>
<keyword evidence="5" id="KW-1185">Reference proteome</keyword>
<dbReference type="InterPro" id="IPR012675">
    <property type="entry name" value="Beta-grasp_dom_sf"/>
</dbReference>
<dbReference type="InterPro" id="IPR044672">
    <property type="entry name" value="MOCS2A"/>
</dbReference>
<evidence type="ECO:0000256" key="2">
    <source>
        <dbReference type="ARBA" id="ARBA00024200"/>
    </source>
</evidence>
<name>A0ABS4ES72_9HYPH</name>
<gene>
    <name evidence="4" type="ORF">J2Z75_004298</name>
</gene>
<dbReference type="PANTHER" id="PTHR33359:SF1">
    <property type="entry name" value="MOLYBDOPTERIN SYNTHASE SULFUR CARRIER SUBUNIT"/>
    <property type="match status" value="1"/>
</dbReference>
<reference evidence="4 5" key="1">
    <citation type="submission" date="2021-03" db="EMBL/GenBank/DDBJ databases">
        <title>Genomic Encyclopedia of Type Strains, Phase IV (KMG-IV): sequencing the most valuable type-strain genomes for metagenomic binning, comparative biology and taxonomic classification.</title>
        <authorList>
            <person name="Goeker M."/>
        </authorList>
    </citation>
    <scope>NUCLEOTIDE SEQUENCE [LARGE SCALE GENOMIC DNA]</scope>
    <source>
        <strain evidence="4 5">DSM 26427</strain>
    </source>
</reference>
<accession>A0ABS4ES72</accession>
<evidence type="ECO:0000313" key="5">
    <source>
        <dbReference type="Proteomes" id="UP000823786"/>
    </source>
</evidence>